<evidence type="ECO:0000313" key="3">
    <source>
        <dbReference type="Proteomes" id="UP001487740"/>
    </source>
</evidence>
<name>A0AAW0TFZ0_SCYPA</name>
<proteinExistence type="predicted"/>
<dbReference type="Proteomes" id="UP001487740">
    <property type="component" value="Unassembled WGS sequence"/>
</dbReference>
<gene>
    <name evidence="2" type="ORF">O3P69_010701</name>
</gene>
<protein>
    <submittedName>
        <fullName evidence="2">Uncharacterized protein</fullName>
    </submittedName>
</protein>
<sequence length="185" mass="20276">MGQSEVSGNPRHAERVAGTTHTRIAPPPSTRSIKFGSTTCRPAPHLRPGCHCTLGYTNLIPLVLTLVSQSSPSSYMIQWASQWSRASLVEGGAGGRAWARAWEGRGWAGRGWCVRAAKTDLVGDTTHCSCRVESNGLASEAVRVRGDCCVGDGQWWWWWIAVMIVVELFRSSSSPRARQTTPLRR</sequence>
<reference evidence="2 3" key="1">
    <citation type="submission" date="2023-03" db="EMBL/GenBank/DDBJ databases">
        <title>High-quality genome of Scylla paramamosain provides insights in environmental adaptation.</title>
        <authorList>
            <person name="Zhang L."/>
        </authorList>
    </citation>
    <scope>NUCLEOTIDE SEQUENCE [LARGE SCALE GENOMIC DNA]</scope>
    <source>
        <strain evidence="2">LZ_2023a</strain>
        <tissue evidence="2">Muscle</tissue>
    </source>
</reference>
<keyword evidence="3" id="KW-1185">Reference proteome</keyword>
<dbReference type="EMBL" id="JARAKH010000031">
    <property type="protein sequence ID" value="KAK8386153.1"/>
    <property type="molecule type" value="Genomic_DNA"/>
</dbReference>
<evidence type="ECO:0000313" key="2">
    <source>
        <dbReference type="EMBL" id="KAK8386153.1"/>
    </source>
</evidence>
<comment type="caution">
    <text evidence="2">The sequence shown here is derived from an EMBL/GenBank/DDBJ whole genome shotgun (WGS) entry which is preliminary data.</text>
</comment>
<organism evidence="2 3">
    <name type="scientific">Scylla paramamosain</name>
    <name type="common">Mud crab</name>
    <dbReference type="NCBI Taxonomy" id="85552"/>
    <lineage>
        <taxon>Eukaryota</taxon>
        <taxon>Metazoa</taxon>
        <taxon>Ecdysozoa</taxon>
        <taxon>Arthropoda</taxon>
        <taxon>Crustacea</taxon>
        <taxon>Multicrustacea</taxon>
        <taxon>Malacostraca</taxon>
        <taxon>Eumalacostraca</taxon>
        <taxon>Eucarida</taxon>
        <taxon>Decapoda</taxon>
        <taxon>Pleocyemata</taxon>
        <taxon>Brachyura</taxon>
        <taxon>Eubrachyura</taxon>
        <taxon>Portunoidea</taxon>
        <taxon>Portunidae</taxon>
        <taxon>Portuninae</taxon>
        <taxon>Scylla</taxon>
    </lineage>
</organism>
<feature type="region of interest" description="Disordered" evidence="1">
    <location>
        <begin position="1"/>
        <end position="36"/>
    </location>
</feature>
<dbReference type="AlphaFoldDB" id="A0AAW0TFZ0"/>
<accession>A0AAW0TFZ0</accession>
<evidence type="ECO:0000256" key="1">
    <source>
        <dbReference type="SAM" id="MobiDB-lite"/>
    </source>
</evidence>